<comment type="caution">
    <text evidence="1">The sequence shown here is derived from an EMBL/GenBank/DDBJ whole genome shotgun (WGS) entry which is preliminary data.</text>
</comment>
<protein>
    <submittedName>
        <fullName evidence="1">Uncharacterized protein</fullName>
    </submittedName>
</protein>
<accession>A0A3M5TSZ8</accession>
<sequence>MYEIHDVYVAATPSNVFDSPVRVLETIALKKVILIKIKKNKVTKPFSVDYSEWINLLASESLVKVPDPLVYCFRNKLPITCKLSY</sequence>
<name>A0A3M5TSZ8_9PSED</name>
<reference evidence="1 2" key="1">
    <citation type="submission" date="2018-08" db="EMBL/GenBank/DDBJ databases">
        <title>Recombination of ecologically and evolutionarily significant loci maintains genetic cohesion in the Pseudomonas syringae species complex.</title>
        <authorList>
            <person name="Dillon M."/>
            <person name="Thakur S."/>
            <person name="Almeida R.N.D."/>
            <person name="Weir B.S."/>
            <person name="Guttman D.S."/>
        </authorList>
    </citation>
    <scope>NUCLEOTIDE SEQUENCE [LARGE SCALE GENOMIC DNA]</scope>
    <source>
        <strain evidence="1 2">ICMP 9749</strain>
    </source>
</reference>
<evidence type="ECO:0000313" key="1">
    <source>
        <dbReference type="EMBL" id="RMU36137.1"/>
    </source>
</evidence>
<dbReference type="AlphaFoldDB" id="A0A3M5TSZ8"/>
<gene>
    <name evidence="1" type="ORF">ALP32_200199</name>
</gene>
<organism evidence="1 2">
    <name type="scientific">Pseudomonas avellanae</name>
    <dbReference type="NCBI Taxonomy" id="46257"/>
    <lineage>
        <taxon>Bacteria</taxon>
        <taxon>Pseudomonadati</taxon>
        <taxon>Pseudomonadota</taxon>
        <taxon>Gammaproteobacteria</taxon>
        <taxon>Pseudomonadales</taxon>
        <taxon>Pseudomonadaceae</taxon>
        <taxon>Pseudomonas</taxon>
    </lineage>
</organism>
<evidence type="ECO:0000313" key="2">
    <source>
        <dbReference type="Proteomes" id="UP000281514"/>
    </source>
</evidence>
<dbReference type="EMBL" id="RBTX01000247">
    <property type="protein sequence ID" value="RMU36137.1"/>
    <property type="molecule type" value="Genomic_DNA"/>
</dbReference>
<proteinExistence type="predicted"/>
<dbReference type="Proteomes" id="UP000281514">
    <property type="component" value="Unassembled WGS sequence"/>
</dbReference>